<feature type="domain" description="Mitochondrial RNA binding complex 1 subunit" evidence="1">
    <location>
        <begin position="67"/>
        <end position="539"/>
    </location>
</feature>
<dbReference type="EMBL" id="NBCO01000021">
    <property type="protein sequence ID" value="ORC87565.1"/>
    <property type="molecule type" value="Genomic_DNA"/>
</dbReference>
<dbReference type="Proteomes" id="UP000192257">
    <property type="component" value="Unassembled WGS sequence"/>
</dbReference>
<dbReference type="Pfam" id="PF26179">
    <property type="entry name" value="RESC10"/>
    <property type="match status" value="1"/>
</dbReference>
<accession>A0A1X0NS86</accession>
<comment type="caution">
    <text evidence="2">The sequence shown here is derived from an EMBL/GenBank/DDBJ whole genome shotgun (WGS) entry which is preliminary data.</text>
</comment>
<dbReference type="AlphaFoldDB" id="A0A1X0NS86"/>
<dbReference type="OrthoDB" id="277244at2759"/>
<dbReference type="InterPro" id="IPR059087">
    <property type="entry name" value="RESC10"/>
</dbReference>
<evidence type="ECO:0000313" key="2">
    <source>
        <dbReference type="EMBL" id="ORC87565.1"/>
    </source>
</evidence>
<organism evidence="2 3">
    <name type="scientific">Trypanosoma theileri</name>
    <dbReference type="NCBI Taxonomy" id="67003"/>
    <lineage>
        <taxon>Eukaryota</taxon>
        <taxon>Discoba</taxon>
        <taxon>Euglenozoa</taxon>
        <taxon>Kinetoplastea</taxon>
        <taxon>Metakinetoplastina</taxon>
        <taxon>Trypanosomatida</taxon>
        <taxon>Trypanosomatidae</taxon>
        <taxon>Trypanosoma</taxon>
    </lineage>
</organism>
<name>A0A1X0NS86_9TRYP</name>
<dbReference type="VEuPathDB" id="TriTrypDB:TM35_000211710"/>
<protein>
    <recommendedName>
        <fullName evidence="1">Mitochondrial RNA binding complex 1 subunit domain-containing protein</fullName>
    </recommendedName>
</protein>
<evidence type="ECO:0000313" key="3">
    <source>
        <dbReference type="Proteomes" id="UP000192257"/>
    </source>
</evidence>
<evidence type="ECO:0000259" key="1">
    <source>
        <dbReference type="Pfam" id="PF26179"/>
    </source>
</evidence>
<proteinExistence type="predicted"/>
<sequence length="539" mass="60109">MRRSLVVQHYALRNSRVLSRRAPLFTSSQQPSPSQQQTQLYICSAGAHSSSSSYTALSNQQRWMVTSYSGNTSTTTTTAQETAMTSANGVEGALPVTYTPGSGPNGALTAPTTAITGHCDVLSECIAKADELALQLKAQNALGASAEILTQEGMEEFVDELKTSAVSEMTALVQQMQKTPLLQQAGMHELRRTLYYTTSLKERDWLEETKYTAAMRMLTVEVLRRDNDGVLSADDVLYISTHVVSSNFYNRHLWNRMEKAMLKFSNYENIDMSSIKAFSTRLFKTRRGCAKETLDIRRKILLALSRRVGTLANDFDLPSLLGILQCYTVHDLTPFHLEPLAIRATNHVGDFTPHECATLSHVLRKWRTMRLEVCERLVERICTADQLTHHMANAAMVSIRTCYAKVSDGGRNAMNAEPTRQKLRAMGEQVGCRLDEVDYPALPVILSILDVVVTLKIYVPKKSLQAIFTQANDMLAVVMEQRDDLVDPKTGKRVRPVTAEEGRQLQALLAHYGNDLAPELAQRLKEAFREGMLPDEASL</sequence>
<dbReference type="GeneID" id="39986801"/>
<keyword evidence="3" id="KW-1185">Reference proteome</keyword>
<dbReference type="RefSeq" id="XP_028881631.1">
    <property type="nucleotide sequence ID" value="XM_029027021.1"/>
</dbReference>
<dbReference type="CDD" id="cd23738">
    <property type="entry name" value="RESC10"/>
    <property type="match status" value="1"/>
</dbReference>
<reference evidence="2 3" key="1">
    <citation type="submission" date="2017-03" db="EMBL/GenBank/DDBJ databases">
        <title>An alternative strategy for trypanosome survival in the mammalian bloodstream revealed through genome and transcriptome analysis of the ubiquitous bovine parasite Trypanosoma (Megatrypanum) theileri.</title>
        <authorList>
            <person name="Kelly S."/>
            <person name="Ivens A."/>
            <person name="Mott A."/>
            <person name="O'Neill E."/>
            <person name="Emms D."/>
            <person name="Macleod O."/>
            <person name="Voorheis P."/>
            <person name="Matthews J."/>
            <person name="Matthews K."/>
            <person name="Carrington M."/>
        </authorList>
    </citation>
    <scope>NUCLEOTIDE SEQUENCE [LARGE SCALE GENOMIC DNA]</scope>
    <source>
        <strain evidence="2">Edinburgh</strain>
    </source>
</reference>
<gene>
    <name evidence="2" type="ORF">TM35_000211710</name>
</gene>